<dbReference type="GO" id="GO:0051607">
    <property type="term" value="P:defense response to virus"/>
    <property type="evidence" value="ECO:0007669"/>
    <property type="project" value="UniProtKB-ARBA"/>
</dbReference>
<dbReference type="InterPro" id="IPR027417">
    <property type="entry name" value="P-loop_NTPase"/>
</dbReference>
<dbReference type="FunFam" id="1.10.10.10:FF:000322">
    <property type="entry name" value="Probable disease resistance protein At1g63360"/>
    <property type="match status" value="1"/>
</dbReference>
<reference evidence="11 12" key="1">
    <citation type="journal article" date="2018" name="Proc. Natl. Acad. Sci. U.S.A.">
        <title>Draft genome sequence of Camellia sinensis var. sinensis provides insights into the evolution of the tea genome and tea quality.</title>
        <authorList>
            <person name="Wei C."/>
            <person name="Yang H."/>
            <person name="Wang S."/>
            <person name="Zhao J."/>
            <person name="Liu C."/>
            <person name="Gao L."/>
            <person name="Xia E."/>
            <person name="Lu Y."/>
            <person name="Tai Y."/>
            <person name="She G."/>
            <person name="Sun J."/>
            <person name="Cao H."/>
            <person name="Tong W."/>
            <person name="Gao Q."/>
            <person name="Li Y."/>
            <person name="Deng W."/>
            <person name="Jiang X."/>
            <person name="Wang W."/>
            <person name="Chen Q."/>
            <person name="Zhang S."/>
            <person name="Li H."/>
            <person name="Wu J."/>
            <person name="Wang P."/>
            <person name="Li P."/>
            <person name="Shi C."/>
            <person name="Zheng F."/>
            <person name="Jian J."/>
            <person name="Huang B."/>
            <person name="Shan D."/>
            <person name="Shi M."/>
            <person name="Fang C."/>
            <person name="Yue Y."/>
            <person name="Li F."/>
            <person name="Li D."/>
            <person name="Wei S."/>
            <person name="Han B."/>
            <person name="Jiang C."/>
            <person name="Yin Y."/>
            <person name="Xia T."/>
            <person name="Zhang Z."/>
            <person name="Bennetzen J.L."/>
            <person name="Zhao S."/>
            <person name="Wan X."/>
        </authorList>
    </citation>
    <scope>NUCLEOTIDE SEQUENCE [LARGE SCALE GENOMIC DNA]</scope>
    <source>
        <strain evidence="12">cv. Shuchazao</strain>
        <tissue evidence="11">Leaf</tissue>
    </source>
</reference>
<dbReference type="InterPro" id="IPR002182">
    <property type="entry name" value="NB-ARC"/>
</dbReference>
<dbReference type="InterPro" id="IPR041118">
    <property type="entry name" value="Rx_N"/>
</dbReference>
<dbReference type="SUPFAM" id="SSF52540">
    <property type="entry name" value="P-loop containing nucleoside triphosphate hydrolases"/>
    <property type="match status" value="1"/>
</dbReference>
<dbReference type="PANTHER" id="PTHR23155:SF1205">
    <property type="entry name" value="DISEASE RESISTANCE PROTEIN RPM1"/>
    <property type="match status" value="1"/>
</dbReference>
<protein>
    <recommendedName>
        <fullName evidence="13">Disease resistance protein RPM1-like</fullName>
    </recommendedName>
</protein>
<keyword evidence="3" id="KW-0677">Repeat</keyword>
<evidence type="ECO:0000259" key="8">
    <source>
        <dbReference type="Pfam" id="PF18052"/>
    </source>
</evidence>
<dbReference type="Gene3D" id="3.80.10.10">
    <property type="entry name" value="Ribonuclease Inhibitor"/>
    <property type="match status" value="1"/>
</dbReference>
<dbReference type="Gene3D" id="1.20.5.4130">
    <property type="match status" value="1"/>
</dbReference>
<evidence type="ECO:0000256" key="1">
    <source>
        <dbReference type="ARBA" id="ARBA00008894"/>
    </source>
</evidence>
<dbReference type="GO" id="GO:0043531">
    <property type="term" value="F:ADP binding"/>
    <property type="evidence" value="ECO:0007669"/>
    <property type="project" value="InterPro"/>
</dbReference>
<evidence type="ECO:0000256" key="4">
    <source>
        <dbReference type="ARBA" id="ARBA00022741"/>
    </source>
</evidence>
<dbReference type="SUPFAM" id="SSF52058">
    <property type="entry name" value="L domain-like"/>
    <property type="match status" value="1"/>
</dbReference>
<evidence type="ECO:0000256" key="2">
    <source>
        <dbReference type="ARBA" id="ARBA00022614"/>
    </source>
</evidence>
<dbReference type="Gene3D" id="3.40.50.300">
    <property type="entry name" value="P-loop containing nucleotide triphosphate hydrolases"/>
    <property type="match status" value="1"/>
</dbReference>
<dbReference type="EMBL" id="SDRB02012733">
    <property type="protein sequence ID" value="THF96786.1"/>
    <property type="molecule type" value="Genomic_DNA"/>
</dbReference>
<dbReference type="Pfam" id="PF18052">
    <property type="entry name" value="Rx_N"/>
    <property type="match status" value="1"/>
</dbReference>
<keyword evidence="5" id="KW-0611">Plant defense</keyword>
<dbReference type="InterPro" id="IPR058922">
    <property type="entry name" value="WHD_DRP"/>
</dbReference>
<dbReference type="PANTHER" id="PTHR23155">
    <property type="entry name" value="DISEASE RESISTANCE PROTEIN RP"/>
    <property type="match status" value="1"/>
</dbReference>
<dbReference type="CDD" id="cd14798">
    <property type="entry name" value="RX-CC_like"/>
    <property type="match status" value="1"/>
</dbReference>
<dbReference type="InterPro" id="IPR032675">
    <property type="entry name" value="LRR_dom_sf"/>
</dbReference>
<evidence type="ECO:0000259" key="10">
    <source>
        <dbReference type="Pfam" id="PF23598"/>
    </source>
</evidence>
<evidence type="ECO:0000259" key="9">
    <source>
        <dbReference type="Pfam" id="PF23559"/>
    </source>
</evidence>
<gene>
    <name evidence="11" type="ORF">TEA_004185</name>
</gene>
<dbReference type="GO" id="GO:0098542">
    <property type="term" value="P:defense response to other organism"/>
    <property type="evidence" value="ECO:0007669"/>
    <property type="project" value="TreeGrafter"/>
</dbReference>
<comment type="similarity">
    <text evidence="1">Belongs to the disease resistance NB-LRR family.</text>
</comment>
<dbReference type="GO" id="GO:0005524">
    <property type="term" value="F:ATP binding"/>
    <property type="evidence" value="ECO:0007669"/>
    <property type="project" value="UniProtKB-KW"/>
</dbReference>
<accession>A0A4V3WJF7</accession>
<dbReference type="Gene3D" id="1.10.10.10">
    <property type="entry name" value="Winged helix-like DNA-binding domain superfamily/Winged helix DNA-binding domain"/>
    <property type="match status" value="1"/>
</dbReference>
<evidence type="ECO:0000256" key="3">
    <source>
        <dbReference type="ARBA" id="ARBA00022737"/>
    </source>
</evidence>
<evidence type="ECO:0008006" key="13">
    <source>
        <dbReference type="Google" id="ProtNLM"/>
    </source>
</evidence>
<evidence type="ECO:0000259" key="7">
    <source>
        <dbReference type="Pfam" id="PF00931"/>
    </source>
</evidence>
<dbReference type="Gene3D" id="1.10.8.430">
    <property type="entry name" value="Helical domain of apoptotic protease-activating factors"/>
    <property type="match status" value="1"/>
</dbReference>
<feature type="domain" description="Disease resistance protein winged helix" evidence="9">
    <location>
        <begin position="435"/>
        <end position="506"/>
    </location>
</feature>
<dbReference type="FunFam" id="3.40.50.300:FF:001091">
    <property type="entry name" value="Probable disease resistance protein At1g61300"/>
    <property type="match status" value="1"/>
</dbReference>
<feature type="domain" description="Disease resistance R13L4/SHOC-2-like LRR" evidence="10">
    <location>
        <begin position="550"/>
        <end position="862"/>
    </location>
</feature>
<keyword evidence="6" id="KW-0067">ATP-binding</keyword>
<comment type="caution">
    <text evidence="11">The sequence shown here is derived from an EMBL/GenBank/DDBJ whole genome shotgun (WGS) entry which is preliminary data.</text>
</comment>
<proteinExistence type="inferred from homology"/>
<feature type="domain" description="Disease resistance N-terminal" evidence="8">
    <location>
        <begin position="6"/>
        <end position="88"/>
    </location>
</feature>
<evidence type="ECO:0000256" key="5">
    <source>
        <dbReference type="ARBA" id="ARBA00022821"/>
    </source>
</evidence>
<dbReference type="InterPro" id="IPR003591">
    <property type="entry name" value="Leu-rich_rpt_typical-subtyp"/>
</dbReference>
<dbReference type="Pfam" id="PF23559">
    <property type="entry name" value="WHD_DRP"/>
    <property type="match status" value="1"/>
</dbReference>
<dbReference type="InterPro" id="IPR055414">
    <property type="entry name" value="LRR_R13L4/SHOC2-like"/>
</dbReference>
<dbReference type="InterPro" id="IPR042197">
    <property type="entry name" value="Apaf_helical"/>
</dbReference>
<dbReference type="Pfam" id="PF00931">
    <property type="entry name" value="NB-ARC"/>
    <property type="match status" value="1"/>
</dbReference>
<organism evidence="11 12">
    <name type="scientific">Camellia sinensis var. sinensis</name>
    <name type="common">China tea</name>
    <dbReference type="NCBI Taxonomy" id="542762"/>
    <lineage>
        <taxon>Eukaryota</taxon>
        <taxon>Viridiplantae</taxon>
        <taxon>Streptophyta</taxon>
        <taxon>Embryophyta</taxon>
        <taxon>Tracheophyta</taxon>
        <taxon>Spermatophyta</taxon>
        <taxon>Magnoliopsida</taxon>
        <taxon>eudicotyledons</taxon>
        <taxon>Gunneridae</taxon>
        <taxon>Pentapetalae</taxon>
        <taxon>asterids</taxon>
        <taxon>Ericales</taxon>
        <taxon>Theaceae</taxon>
        <taxon>Camellia</taxon>
    </lineage>
</organism>
<keyword evidence="12" id="KW-1185">Reference proteome</keyword>
<dbReference type="PRINTS" id="PR00364">
    <property type="entry name" value="DISEASERSIST"/>
</dbReference>
<dbReference type="Pfam" id="PF23598">
    <property type="entry name" value="LRR_14"/>
    <property type="match status" value="1"/>
</dbReference>
<dbReference type="InterPro" id="IPR036388">
    <property type="entry name" value="WH-like_DNA-bd_sf"/>
</dbReference>
<dbReference type="AlphaFoldDB" id="A0A4V3WJF7"/>
<feature type="domain" description="NB-ARC" evidence="7">
    <location>
        <begin position="171"/>
        <end position="349"/>
    </location>
</feature>
<dbReference type="Proteomes" id="UP000306102">
    <property type="component" value="Unassembled WGS sequence"/>
</dbReference>
<keyword evidence="2" id="KW-0433">Leucine-rich repeat</keyword>
<dbReference type="InterPro" id="IPR038005">
    <property type="entry name" value="RX-like_CC"/>
</dbReference>
<evidence type="ECO:0000313" key="11">
    <source>
        <dbReference type="EMBL" id="THF96786.1"/>
    </source>
</evidence>
<dbReference type="InterPro" id="IPR044974">
    <property type="entry name" value="Disease_R_plants"/>
</dbReference>
<dbReference type="SMART" id="SM00369">
    <property type="entry name" value="LRR_TYP"/>
    <property type="match status" value="3"/>
</dbReference>
<name>A0A4V3WJF7_CAMSN</name>
<evidence type="ECO:0000313" key="12">
    <source>
        <dbReference type="Proteomes" id="UP000306102"/>
    </source>
</evidence>
<sequence>MAETAVFNLLAKFSLFFQREVNLLSGVREEIEYIRDEFERMMAFLRVADSMEENDPELKVWVKQVRDAAYDTEDVLDKFKLNFARNHGTGFCGFVRKISFSVMTLKARYQIAYEVQRIKNRVINISMGHQRYHDRYGILEQGSRSIGVNNAWYDCRGDALLLEEAELVGIEKPKTKLIGWLMEGDPRLKVISVVGMGGLGKTTLVKKVYDDAAIKKHFQIRAWITVSESFKIEELLKSMIHWLFKEVKQPVPQGVETMDWNSLKGIINAFLRQKRYVLVFDDVWDIQAWQVFRYTFPECNCGSRVMLTTRNADLALFSTREYNGYVYDLQPLSPQESWALFCKKTFQENYCPSHLEGLLTSILRRCEGLPLAIVAISGLLSVKDKSSVAEWEKTYQSLGAELEVNNQLLSMKKILSLSYSDLPHYLKLCFLYLSVFPEDHLIEHWRLIWLWIAEGFVEVKEGAPIEQVAEGYLNELVNRSLIQVAKINGKRRIKLYRIHDLWREIIVFKSREQNIVTIASERDTRWPERVRRLSIHDHLEHLQQSKRFIQLRSLLLFSATYSPSMSSMLASLRDLKLLKVLDLSGASLKIFPNEVVKLGHLTYLSLKGTEVKKLPKSIGRLKNLEILDLRHTYVTELPDEILNLQRLRHLLAFRYEEKRNYYSFNNECGFKSPVEIGSLTSLQKLGSIEANHGSGSIVPREIGKLTQLKSLGIIKVRGEDGMALCSSLEKLINLYALYVTATEEDEIIDLESLSSPPRLLQTLFLKGHLEKLPHWIPSLHSLVTVCLRWSKLKDADPLQYLQGLPNLVYLDLVEAYEGEELCFKAGGFQKLKILLLIRLKGLRRVTVMEGAMPHLEELYIENCKLMEELPSCIEQLINLTLLDLFDMSDLLLSKLNRDLPGGDYWRISHIPEVWIGDTKDGRWRGTNM</sequence>
<keyword evidence="4" id="KW-0547">Nucleotide-binding</keyword>
<evidence type="ECO:0000256" key="6">
    <source>
        <dbReference type="ARBA" id="ARBA00022840"/>
    </source>
</evidence>